<feature type="transmembrane region" description="Helical" evidence="1">
    <location>
        <begin position="56"/>
        <end position="75"/>
    </location>
</feature>
<dbReference type="PROSITE" id="PS51257">
    <property type="entry name" value="PROKAR_LIPOPROTEIN"/>
    <property type="match status" value="1"/>
</dbReference>
<dbReference type="RefSeq" id="WP_195894019.1">
    <property type="nucleotide sequence ID" value="NZ_JADOGI010000008.1"/>
</dbReference>
<evidence type="ECO:0008006" key="4">
    <source>
        <dbReference type="Google" id="ProtNLM"/>
    </source>
</evidence>
<reference evidence="2" key="1">
    <citation type="submission" date="2020-11" db="EMBL/GenBank/DDBJ databases">
        <title>Whole-genome analyses of Nonomuraea sp. K274.</title>
        <authorList>
            <person name="Veyisoglu A."/>
        </authorList>
    </citation>
    <scope>NUCLEOTIDE SEQUENCE</scope>
    <source>
        <strain evidence="2">K274</strain>
    </source>
</reference>
<name>A0A931A2I4_9ACTN</name>
<gene>
    <name evidence="2" type="ORF">ITP53_04645</name>
</gene>
<sequence length="145" mass="15389">MRGHSMAGLIPAGFGAVLGGCAVAALAFPERTARVVVMAVAVGLFGVWARRLPAALATGVMAWCFATGFLVHGGGELAFGHDDLVRLAAFTVVAVMSWAGGQALHAGRRRRRLRRLMRARADARRVPVLVGRSHARPQATTPLRR</sequence>
<feature type="transmembrane region" description="Helical" evidence="1">
    <location>
        <begin position="87"/>
        <end position="107"/>
    </location>
</feature>
<dbReference type="AlphaFoldDB" id="A0A931A2I4"/>
<organism evidence="2 3">
    <name type="scientific">Nonomuraea cypriaca</name>
    <dbReference type="NCBI Taxonomy" id="1187855"/>
    <lineage>
        <taxon>Bacteria</taxon>
        <taxon>Bacillati</taxon>
        <taxon>Actinomycetota</taxon>
        <taxon>Actinomycetes</taxon>
        <taxon>Streptosporangiales</taxon>
        <taxon>Streptosporangiaceae</taxon>
        <taxon>Nonomuraea</taxon>
    </lineage>
</organism>
<dbReference type="Proteomes" id="UP000605361">
    <property type="component" value="Unassembled WGS sequence"/>
</dbReference>
<evidence type="ECO:0000313" key="3">
    <source>
        <dbReference type="Proteomes" id="UP000605361"/>
    </source>
</evidence>
<protein>
    <recommendedName>
        <fullName evidence="4">DUF4118 domain-containing protein</fullName>
    </recommendedName>
</protein>
<accession>A0A931A2I4</accession>
<proteinExistence type="predicted"/>
<feature type="transmembrane region" description="Helical" evidence="1">
    <location>
        <begin position="33"/>
        <end position="49"/>
    </location>
</feature>
<keyword evidence="1" id="KW-0472">Membrane</keyword>
<dbReference type="EMBL" id="JADOGI010000008">
    <property type="protein sequence ID" value="MBF8185037.1"/>
    <property type="molecule type" value="Genomic_DNA"/>
</dbReference>
<feature type="transmembrane region" description="Helical" evidence="1">
    <location>
        <begin position="7"/>
        <end position="27"/>
    </location>
</feature>
<evidence type="ECO:0000256" key="1">
    <source>
        <dbReference type="SAM" id="Phobius"/>
    </source>
</evidence>
<keyword evidence="1" id="KW-1133">Transmembrane helix</keyword>
<evidence type="ECO:0000313" key="2">
    <source>
        <dbReference type="EMBL" id="MBF8185037.1"/>
    </source>
</evidence>
<keyword evidence="1" id="KW-0812">Transmembrane</keyword>
<comment type="caution">
    <text evidence="2">The sequence shown here is derived from an EMBL/GenBank/DDBJ whole genome shotgun (WGS) entry which is preliminary data.</text>
</comment>
<keyword evidence="3" id="KW-1185">Reference proteome</keyword>